<proteinExistence type="predicted"/>
<dbReference type="AlphaFoldDB" id="A0ABD3RVQ8"/>
<accession>A0ABD3RVQ8</accession>
<protein>
    <submittedName>
        <fullName evidence="2">Uncharacterized protein</fullName>
    </submittedName>
</protein>
<dbReference type="Proteomes" id="UP001530377">
    <property type="component" value="Unassembled WGS sequence"/>
</dbReference>
<feature type="signal peptide" evidence="1">
    <location>
        <begin position="1"/>
        <end position="19"/>
    </location>
</feature>
<organism evidence="2 3">
    <name type="scientific">Cyclostephanos tholiformis</name>
    <dbReference type="NCBI Taxonomy" id="382380"/>
    <lineage>
        <taxon>Eukaryota</taxon>
        <taxon>Sar</taxon>
        <taxon>Stramenopiles</taxon>
        <taxon>Ochrophyta</taxon>
        <taxon>Bacillariophyta</taxon>
        <taxon>Coscinodiscophyceae</taxon>
        <taxon>Thalassiosirophycidae</taxon>
        <taxon>Stephanodiscales</taxon>
        <taxon>Stephanodiscaceae</taxon>
        <taxon>Cyclostephanos</taxon>
    </lineage>
</organism>
<feature type="chain" id="PRO_5044818739" evidence="1">
    <location>
        <begin position="20"/>
        <end position="169"/>
    </location>
</feature>
<evidence type="ECO:0000256" key="1">
    <source>
        <dbReference type="SAM" id="SignalP"/>
    </source>
</evidence>
<evidence type="ECO:0000313" key="2">
    <source>
        <dbReference type="EMBL" id="KAL3816293.1"/>
    </source>
</evidence>
<keyword evidence="3" id="KW-1185">Reference proteome</keyword>
<reference evidence="2 3" key="1">
    <citation type="submission" date="2024-10" db="EMBL/GenBank/DDBJ databases">
        <title>Updated reference genomes for cyclostephanoid diatoms.</title>
        <authorList>
            <person name="Roberts W.R."/>
            <person name="Alverson A.J."/>
        </authorList>
    </citation>
    <scope>NUCLEOTIDE SEQUENCE [LARGE SCALE GENOMIC DNA]</scope>
    <source>
        <strain evidence="2 3">AJA228-03</strain>
    </source>
</reference>
<sequence>MQKILYLRLFCMNLEGLYAVMKGTECPGVEHEVIVKWPLSSGKFALAIDQHEVFVAVCNSTKTKLWHTWRNENSHTFFVITHAATLSIMIDRFHITNPDRRQYDLFVYGARFFHMPLLCAVGVGLNVASVGDDLNDPPQDYSQAENGDDTARKVLDHNVTRACAKTAEW</sequence>
<keyword evidence="1" id="KW-0732">Signal</keyword>
<comment type="caution">
    <text evidence="2">The sequence shown here is derived from an EMBL/GenBank/DDBJ whole genome shotgun (WGS) entry which is preliminary data.</text>
</comment>
<evidence type="ECO:0000313" key="3">
    <source>
        <dbReference type="Proteomes" id="UP001530377"/>
    </source>
</evidence>
<name>A0ABD3RVQ8_9STRA</name>
<gene>
    <name evidence="2" type="ORF">ACHAXA_008101</name>
</gene>
<dbReference type="EMBL" id="JALLPB020000156">
    <property type="protein sequence ID" value="KAL3816293.1"/>
    <property type="molecule type" value="Genomic_DNA"/>
</dbReference>